<reference evidence="4" key="1">
    <citation type="submission" date="2021-01" db="EMBL/GenBank/DDBJ databases">
        <authorList>
            <person name="Corre E."/>
            <person name="Pelletier E."/>
            <person name="Niang G."/>
            <person name="Scheremetjew M."/>
            <person name="Finn R."/>
            <person name="Kale V."/>
            <person name="Holt S."/>
            <person name="Cochrane G."/>
            <person name="Meng A."/>
            <person name="Brown T."/>
            <person name="Cohen L."/>
        </authorList>
    </citation>
    <scope>NUCLEOTIDE SEQUENCE</scope>
    <source>
        <strain evidence="4">CCMP2058</strain>
    </source>
</reference>
<feature type="compositionally biased region" description="Basic and acidic residues" evidence="1">
    <location>
        <begin position="41"/>
        <end position="55"/>
    </location>
</feature>
<accession>A0A7S0D3K9</accession>
<evidence type="ECO:0000256" key="1">
    <source>
        <dbReference type="SAM" id="MobiDB-lite"/>
    </source>
</evidence>
<evidence type="ECO:0000259" key="3">
    <source>
        <dbReference type="PROSITE" id="PS50053"/>
    </source>
</evidence>
<evidence type="ECO:0000256" key="2">
    <source>
        <dbReference type="SAM" id="Phobius"/>
    </source>
</evidence>
<dbReference type="EMBL" id="HBEM01009760">
    <property type="protein sequence ID" value="CAD8442608.1"/>
    <property type="molecule type" value="Transcribed_RNA"/>
</dbReference>
<feature type="transmembrane region" description="Helical" evidence="2">
    <location>
        <begin position="245"/>
        <end position="265"/>
    </location>
</feature>
<proteinExistence type="predicted"/>
<feature type="compositionally biased region" description="Low complexity" evidence="1">
    <location>
        <begin position="8"/>
        <end position="24"/>
    </location>
</feature>
<dbReference type="AlphaFoldDB" id="A0A7S0D3K9"/>
<feature type="domain" description="Ubiquitin-like" evidence="3">
    <location>
        <begin position="149"/>
        <end position="174"/>
    </location>
</feature>
<organism evidence="4">
    <name type="scientific">Amorphochlora amoebiformis</name>
    <dbReference type="NCBI Taxonomy" id="1561963"/>
    <lineage>
        <taxon>Eukaryota</taxon>
        <taxon>Sar</taxon>
        <taxon>Rhizaria</taxon>
        <taxon>Cercozoa</taxon>
        <taxon>Chlorarachniophyceae</taxon>
        <taxon>Amorphochlora</taxon>
    </lineage>
</organism>
<keyword evidence="2" id="KW-0472">Membrane</keyword>
<dbReference type="SUPFAM" id="SSF54236">
    <property type="entry name" value="Ubiquitin-like"/>
    <property type="match status" value="1"/>
</dbReference>
<keyword evidence="2" id="KW-1133">Transmembrane helix</keyword>
<gene>
    <name evidence="4" type="ORF">LAMO00422_LOCUS6837</name>
</gene>
<sequence length="267" mass="29531">MQHGDPSQQVGAAPQPQPGARAGPLPTSPPASGLSLGNADEYPKDKVNDHRDHRDGKSRKSPKLMGSNSKEDNPKPNVSVDVGLALMRVEAYYLQQSGRVEGNHSPELIKPTLFVVAKGMRSVKRPTWVSRDAMVRDIRHAFRPMFVNLIYKGRRLRDNDCLRETGIRTGDILHCWLYHKPNPRHSRSPEFEGGGQGGREANVNSQYTNNQDLFYFVSPKHAFAGLALGILSVFWLLLFTSGSTLFTPLSVLTLIALTTAVAQLLTH</sequence>
<dbReference type="InterPro" id="IPR029071">
    <property type="entry name" value="Ubiquitin-like_domsf"/>
</dbReference>
<feature type="transmembrane region" description="Helical" evidence="2">
    <location>
        <begin position="222"/>
        <end position="239"/>
    </location>
</feature>
<dbReference type="CDD" id="cd17039">
    <property type="entry name" value="Ubl_ubiquitin_like"/>
    <property type="match status" value="1"/>
</dbReference>
<dbReference type="InterPro" id="IPR000626">
    <property type="entry name" value="Ubiquitin-like_dom"/>
</dbReference>
<keyword evidence="2" id="KW-0812">Transmembrane</keyword>
<feature type="region of interest" description="Disordered" evidence="1">
    <location>
        <begin position="1"/>
        <end position="78"/>
    </location>
</feature>
<dbReference type="PROSITE" id="PS50053">
    <property type="entry name" value="UBIQUITIN_2"/>
    <property type="match status" value="1"/>
</dbReference>
<name>A0A7S0D3K9_9EUKA</name>
<evidence type="ECO:0000313" key="4">
    <source>
        <dbReference type="EMBL" id="CAD8442608.1"/>
    </source>
</evidence>
<protein>
    <recommendedName>
        <fullName evidence="3">Ubiquitin-like domain-containing protein</fullName>
    </recommendedName>
</protein>